<name>A0A3B7MN41_9BACT</name>
<proteinExistence type="predicted"/>
<dbReference type="KEGG" id="pseg:D3H65_18695"/>
<keyword evidence="4" id="KW-0969">Cilium</keyword>
<dbReference type="InterPro" id="IPR026444">
    <property type="entry name" value="Secre_tail"/>
</dbReference>
<feature type="domain" description="CARDB" evidence="7">
    <location>
        <begin position="1352"/>
        <end position="1456"/>
    </location>
</feature>
<dbReference type="Proteomes" id="UP000263900">
    <property type="component" value="Chromosome"/>
</dbReference>
<feature type="domain" description="CARDB" evidence="7">
    <location>
        <begin position="1250"/>
        <end position="1340"/>
    </location>
</feature>
<dbReference type="EMBL" id="CP032157">
    <property type="protein sequence ID" value="AXY75882.1"/>
    <property type="molecule type" value="Genomic_DNA"/>
</dbReference>
<reference evidence="10 11" key="1">
    <citation type="submission" date="2018-09" db="EMBL/GenBank/DDBJ databases">
        <title>Genome sequencing of strain 6GH32-13.</title>
        <authorList>
            <person name="Weon H.-Y."/>
            <person name="Heo J."/>
            <person name="Kwon S.-W."/>
        </authorList>
    </citation>
    <scope>NUCLEOTIDE SEQUENCE [LARGE SCALE GENOMIC DNA]</scope>
    <source>
        <strain evidence="10 11">5GH32-13</strain>
    </source>
</reference>
<evidence type="ECO:0000259" key="9">
    <source>
        <dbReference type="Pfam" id="PF22544"/>
    </source>
</evidence>
<dbReference type="Pfam" id="PF22544">
    <property type="entry name" value="HYDIN_VesB_CFA65-like_Ig"/>
    <property type="match status" value="1"/>
</dbReference>
<dbReference type="InterPro" id="IPR011635">
    <property type="entry name" value="CARDB"/>
</dbReference>
<feature type="chain" id="PRO_5017680496" evidence="6">
    <location>
        <begin position="20"/>
        <end position="1947"/>
    </location>
</feature>
<dbReference type="InterPro" id="IPR053879">
    <property type="entry name" value="HYDIN_VesB_CFA65-like_Ig"/>
</dbReference>
<feature type="domain" description="CARDB" evidence="7">
    <location>
        <begin position="1049"/>
        <end position="1118"/>
    </location>
</feature>
<comment type="subcellular location">
    <subcellularLocation>
        <location evidence="1">Cell projection</location>
        <location evidence="1">Cilium</location>
    </subcellularLocation>
    <subcellularLocation>
        <location evidence="2">Cytoplasm</location>
    </subcellularLocation>
</comment>
<evidence type="ECO:0000256" key="1">
    <source>
        <dbReference type="ARBA" id="ARBA00004138"/>
    </source>
</evidence>
<evidence type="ECO:0000313" key="10">
    <source>
        <dbReference type="EMBL" id="AXY75882.1"/>
    </source>
</evidence>
<evidence type="ECO:0000259" key="8">
    <source>
        <dbReference type="Pfam" id="PF18962"/>
    </source>
</evidence>
<keyword evidence="5" id="KW-0966">Cell projection</keyword>
<dbReference type="InterPro" id="IPR013783">
    <property type="entry name" value="Ig-like_fold"/>
</dbReference>
<evidence type="ECO:0000256" key="5">
    <source>
        <dbReference type="ARBA" id="ARBA00023273"/>
    </source>
</evidence>
<accession>A0A3B7MN41</accession>
<dbReference type="GO" id="GO:0005737">
    <property type="term" value="C:cytoplasm"/>
    <property type="evidence" value="ECO:0007669"/>
    <property type="project" value="UniProtKB-SubCell"/>
</dbReference>
<gene>
    <name evidence="10" type="ORF">D3H65_18695</name>
</gene>
<protein>
    <submittedName>
        <fullName evidence="10">T9SS C-terminal target domain-containing protein</fullName>
    </submittedName>
</protein>
<dbReference type="Pfam" id="PF18962">
    <property type="entry name" value="Por_Secre_tail"/>
    <property type="match status" value="1"/>
</dbReference>
<dbReference type="SUPFAM" id="SSF49464">
    <property type="entry name" value="Carboxypeptidase regulatory domain-like"/>
    <property type="match status" value="1"/>
</dbReference>
<feature type="domain" description="CARDB" evidence="7">
    <location>
        <begin position="1127"/>
        <end position="1229"/>
    </location>
</feature>
<dbReference type="RefSeq" id="WP_119051763.1">
    <property type="nucleotide sequence ID" value="NZ_CP032157.1"/>
</dbReference>
<keyword evidence="6" id="KW-0732">Signal</keyword>
<keyword evidence="3" id="KW-0963">Cytoplasm</keyword>
<evidence type="ECO:0000256" key="4">
    <source>
        <dbReference type="ARBA" id="ARBA00023069"/>
    </source>
</evidence>
<evidence type="ECO:0000256" key="3">
    <source>
        <dbReference type="ARBA" id="ARBA00022490"/>
    </source>
</evidence>
<feature type="domain" description="HYDIN/VesB/CFA65-like Ig-like" evidence="9">
    <location>
        <begin position="453"/>
        <end position="539"/>
    </location>
</feature>
<evidence type="ECO:0000256" key="2">
    <source>
        <dbReference type="ARBA" id="ARBA00004496"/>
    </source>
</evidence>
<feature type="signal peptide" evidence="6">
    <location>
        <begin position="1"/>
        <end position="19"/>
    </location>
</feature>
<dbReference type="OrthoDB" id="600763at2"/>
<feature type="domain" description="CARDB" evidence="7">
    <location>
        <begin position="670"/>
        <end position="770"/>
    </location>
</feature>
<dbReference type="Pfam" id="PF07705">
    <property type="entry name" value="CARDB"/>
    <property type="match status" value="5"/>
</dbReference>
<dbReference type="NCBIfam" id="TIGR04183">
    <property type="entry name" value="Por_Secre_tail"/>
    <property type="match status" value="1"/>
</dbReference>
<feature type="domain" description="Secretion system C-terminal sorting" evidence="8">
    <location>
        <begin position="1877"/>
        <end position="1940"/>
    </location>
</feature>
<evidence type="ECO:0000313" key="11">
    <source>
        <dbReference type="Proteomes" id="UP000263900"/>
    </source>
</evidence>
<evidence type="ECO:0000259" key="7">
    <source>
        <dbReference type="Pfam" id="PF07705"/>
    </source>
</evidence>
<sequence length="1947" mass="208918">MKKYLYTLFLCALAMLAYAQDPAYPPSPAPPLHVTAAEYFVDTDPGAGLATPIVLTPGMNINNLNAAVNVNGLSIGIHHLYIRTRNAESAWSITQTREFLYDQDYAYTAPPPARQQVVAAEYFIDTDPGAGNGTAIAFTPGTDLNNLPVAVNINGLSNGIHHLYLRTKSAEGRWSITQVKDFQIDFDPVYPAAPVAAQNIIAAEYFFDTDPGTGNGISIPIAAGTNLSNLPATINTAALTIGTHRLYLRTKGQEGHWSITQVKELVVDADFNYPVAPVAPQNIVAAEYFIDTDPGMGHGTAIAITPGLDLSDIAANVTTAGLPLGTHRVYLRTKNQEGRWSITQVNEFVVIADIPYPPAPPAPLNIVAAEYFIDTDPGAGLGTPIAITPGTDISNIPVAVNTAGLSDPAFHRLYIRTKNQEGRWSITLDSSFYVGTLVPSWTLEPAGGHDYEHVAVNTTANYNFTIRNTGDAAITLSGATISDPAFTPNFTAGTVIPAHGTLILRVAFKPTTVGAFSGELKITTTTPGVDPVTTNVRGNGFTPATPPVLQYVTAAPYGGTKGVDPAVGQPGLYTYKIVYKSVANKAPQTGFPRVAIDLNGDQDFNDLGEGIFNMLKEEAGTDYTVGVVYSYTFDQDVIGNTKGYQFFATDADGNTANSAYTSGPVVTFNQPDLRIFANDISFSKNNPLPGEAFTVTAKVSNSTANAANNVSVKFYRENTPIDSLIIPVVNGNSSASVTIPLAFEYDGFFPIKVWIDSSNKLGDINVLNNYAIRPITVGSPSLPGGINVTTDIKVQSCPQVRALISGKAVYFGTGTPTPVAGAEVTINTGTLVIRTTTNANGDYSYLLPNTICGSGFIYTVSVTDFTFTSSLLTKAMPIPCTPSTACLPPPDQGGARATVDMSPCKNVVGGNTALKVTLRFRSSDPNNMWRGSDEIKFDTLRIFKNGVQIAQYVSGPNTWAPGNERIVTEFVPLTSTDPVTLKAVMTYTYVEYLQIPGPTYFGRWTKHTVSDSVTFVPESNKPDLTMQSFRQSGFTNFSFQDANIKCTDAGTHTVKVYDSIPNGMSTLVYTKTVTGVEKGASEALGFSKPDMTSGTHILRIIIDTDNAVDEQQEGNNAFDVTVVIPKSDLIVTSFKPSISAIPAGTPVTFRATIKNQGRAAGAFKVEFSVGGVRLGAKKTVVSLAEGASLNLVSDPYTVTTDDKACGITVKVVADSDNEVDESNNNNNGETLVLGTDLKPYQKSGELGSVTNPALVRVNKEGQFFPSIRNIGTRDVTDVTVRYTLNGVRLKGEEIPVVKAGELYAGVGSFTHMFTVPGDYVVQVEADTNNVACEVLENNNTGNFYIRVVDSKEDLEVLSQYISPSSLNPASGQTVTLVGTVRNSGGKASQPNVLRFLVDDIQLGNDVPINSLQPGRDTTVAATATYSSLITGVKVMKIVVDPANTNVEEREDNNLATRTMIVGAAPDLASFGTGAISFNPQGFKAGDSVTISYAIRNKGTQDGSAWVRFLILNPNGGLTAIDSVEVSLTGGASTTVSRKMLFSIEKGKVVAEIVSAAPVEFDLTNNNDELDFSTIIPLAANITVNGDLDMKNGLPGQLPGWIGGKLVLGDHDLVINGRMKNIDADHFIVTNGTGKLKIVNNDAENIYPVGISEGNSNFVKINNAGTPDHFSVGVLPYVLKQGMSGDTVKTAFVNRTWLIEEEVPGGSNATVTFYWNAADEMPLFDRDQARTTHYTTSWQLGDMGMSILDSIGRYRRFQAGFNSFSPFSVTSNSAILPVRLLQFNVAQKGKAAELEWKSDGEINSKHFVVQHSTNGLQFEDIGIVNTNNSAGVHTYRFTHPALSDGTHYYRLKMVDINETFTLSAIKWVQISHQETMRVYPNPAQKLITITGLEANGTVRIVTMDGKLVKQLRSQGTTLVTDVSSLPQGMYVLQYNNHGIQQQLTLIKQ</sequence>
<organism evidence="10 11">
    <name type="scientific">Paraflavitalea soli</name>
    <dbReference type="NCBI Taxonomy" id="2315862"/>
    <lineage>
        <taxon>Bacteria</taxon>
        <taxon>Pseudomonadati</taxon>
        <taxon>Bacteroidota</taxon>
        <taxon>Chitinophagia</taxon>
        <taxon>Chitinophagales</taxon>
        <taxon>Chitinophagaceae</taxon>
        <taxon>Paraflavitalea</taxon>
    </lineage>
</organism>
<dbReference type="InterPro" id="IPR008969">
    <property type="entry name" value="CarboxyPept-like_regulatory"/>
</dbReference>
<evidence type="ECO:0000256" key="6">
    <source>
        <dbReference type="SAM" id="SignalP"/>
    </source>
</evidence>
<dbReference type="Gene3D" id="2.60.40.10">
    <property type="entry name" value="Immunoglobulins"/>
    <property type="match status" value="7"/>
</dbReference>
<keyword evidence="11" id="KW-1185">Reference proteome</keyword>